<dbReference type="RefSeq" id="XP_048141546.1">
    <property type="nucleotide sequence ID" value="XM_048285589.1"/>
</dbReference>
<keyword evidence="3" id="KW-0813">Transport</keyword>
<evidence type="ECO:0000256" key="3">
    <source>
        <dbReference type="ARBA" id="ARBA00022448"/>
    </source>
</evidence>
<proteinExistence type="inferred from homology"/>
<evidence type="ECO:0000256" key="9">
    <source>
        <dbReference type="SAM" id="Phobius"/>
    </source>
</evidence>
<keyword evidence="4 9" id="KW-0812">Transmembrane</keyword>
<dbReference type="InterPro" id="IPR040359">
    <property type="entry name" value="GDU"/>
</dbReference>
<evidence type="ECO:0000256" key="4">
    <source>
        <dbReference type="ARBA" id="ARBA00022692"/>
    </source>
</evidence>
<accession>A0ABM3HY69</accession>
<feature type="region of interest" description="Disordered" evidence="8">
    <location>
        <begin position="50"/>
        <end position="78"/>
    </location>
</feature>
<evidence type="ECO:0000256" key="8">
    <source>
        <dbReference type="SAM" id="MobiDB-lite"/>
    </source>
</evidence>
<evidence type="ECO:0000256" key="5">
    <source>
        <dbReference type="ARBA" id="ARBA00022970"/>
    </source>
</evidence>
<sequence length="116" mass="12018">MSSSATATATAVDGGFRKCNSPILYLFGGLTLMLGLIAVTLAVLTCSYRKSSASSGPSRGPEDRTGASNDNDEPSKIEVENNVPKIAVIMPGHENPTFLAKLASSSTTSHNGCQQV</sequence>
<organism evidence="10 11">
    <name type="scientific">Rhodamnia argentea</name>
    <dbReference type="NCBI Taxonomy" id="178133"/>
    <lineage>
        <taxon>Eukaryota</taxon>
        <taxon>Viridiplantae</taxon>
        <taxon>Streptophyta</taxon>
        <taxon>Embryophyta</taxon>
        <taxon>Tracheophyta</taxon>
        <taxon>Spermatophyta</taxon>
        <taxon>Magnoliopsida</taxon>
        <taxon>eudicotyledons</taxon>
        <taxon>Gunneridae</taxon>
        <taxon>Pentapetalae</taxon>
        <taxon>rosids</taxon>
        <taxon>malvids</taxon>
        <taxon>Myrtales</taxon>
        <taxon>Myrtaceae</taxon>
        <taxon>Myrtoideae</taxon>
        <taxon>Myrteae</taxon>
        <taxon>Australasian group</taxon>
        <taxon>Rhodamnia</taxon>
    </lineage>
</organism>
<keyword evidence="7 9" id="KW-0472">Membrane</keyword>
<keyword evidence="10" id="KW-1185">Reference proteome</keyword>
<dbReference type="PANTHER" id="PTHR33228:SF80">
    <property type="entry name" value="PROTEIN, PUTATIVE-RELATED"/>
    <property type="match status" value="1"/>
</dbReference>
<keyword evidence="5" id="KW-0029">Amino-acid transport</keyword>
<name>A0ABM3HY69_9MYRT</name>
<comment type="subcellular location">
    <subcellularLocation>
        <location evidence="1">Membrane</location>
        <topology evidence="1">Single-pass membrane protein</topology>
    </subcellularLocation>
</comment>
<protein>
    <submittedName>
        <fullName evidence="11">Protein GLUTAMINE DUMPER 2-like</fullName>
    </submittedName>
</protein>
<evidence type="ECO:0000313" key="11">
    <source>
        <dbReference type="RefSeq" id="XP_048141546.1"/>
    </source>
</evidence>
<comment type="similarity">
    <text evidence="2">Belongs to the GLUTAMINE DUMPER 1 (TC 9.B.60) family.</text>
</comment>
<evidence type="ECO:0000256" key="7">
    <source>
        <dbReference type="ARBA" id="ARBA00023136"/>
    </source>
</evidence>
<evidence type="ECO:0000256" key="2">
    <source>
        <dbReference type="ARBA" id="ARBA00009977"/>
    </source>
</evidence>
<gene>
    <name evidence="11" type="primary">LOC125316673</name>
</gene>
<evidence type="ECO:0000313" key="10">
    <source>
        <dbReference type="Proteomes" id="UP000827889"/>
    </source>
</evidence>
<keyword evidence="6 9" id="KW-1133">Transmembrane helix</keyword>
<dbReference type="GeneID" id="125316673"/>
<dbReference type="PANTHER" id="PTHR33228">
    <property type="entry name" value="PROTEIN GLUTAMINE DUMPER 4-RELATED"/>
    <property type="match status" value="1"/>
</dbReference>
<evidence type="ECO:0000256" key="1">
    <source>
        <dbReference type="ARBA" id="ARBA00004167"/>
    </source>
</evidence>
<dbReference type="Proteomes" id="UP000827889">
    <property type="component" value="Chromosome 9"/>
</dbReference>
<reference evidence="11" key="1">
    <citation type="submission" date="2025-08" db="UniProtKB">
        <authorList>
            <consortium name="RefSeq"/>
        </authorList>
    </citation>
    <scope>IDENTIFICATION</scope>
    <source>
        <tissue evidence="11">Leaf</tissue>
    </source>
</reference>
<feature type="transmembrane region" description="Helical" evidence="9">
    <location>
        <begin position="23"/>
        <end position="44"/>
    </location>
</feature>
<evidence type="ECO:0000256" key="6">
    <source>
        <dbReference type="ARBA" id="ARBA00022989"/>
    </source>
</evidence>